<feature type="region of interest" description="Disordered" evidence="1">
    <location>
        <begin position="124"/>
        <end position="143"/>
    </location>
</feature>
<gene>
    <name evidence="2" type="ORF">ABUE31_21000</name>
</gene>
<sequence>MAGEDRPAIFKGAADVTMAQASSVQREPSMEEILASIRRIIEDNDAGRKPANEAEPARPAVAAAERTVIEVDAFRSELRTQPAGPIEEAPRETPRQKPSLADIQAQIAAEAAAMPTRWTDLADDKPAAPAASAMERKPYERSPDDIMKAIENSRAAREDARAILGIPEAANAVASAPAIRSEPAASERPVFEQHAPAAPVHTPAMHIEAPVAESAGPKPALLSERVERQVAASFSELSEAFAARSQKRFDEMAEEMIAPMLRDWMENNLPGIVERLVREEIERVARGA</sequence>
<feature type="compositionally biased region" description="Basic and acidic residues" evidence="1">
    <location>
        <begin position="134"/>
        <end position="143"/>
    </location>
</feature>
<dbReference type="InterPro" id="IPR019632">
    <property type="entry name" value="DUF2497"/>
</dbReference>
<reference evidence="2 3" key="1">
    <citation type="submission" date="2024-06" db="EMBL/GenBank/DDBJ databases">
        <authorList>
            <person name="Tuo L."/>
        </authorList>
    </citation>
    <scope>NUCLEOTIDE SEQUENCE [LARGE SCALE GENOMIC DNA]</scope>
    <source>
        <strain evidence="2 3">ZMM04-5</strain>
    </source>
</reference>
<dbReference type="Pfam" id="PF10691">
    <property type="entry name" value="DUF2497"/>
    <property type="match status" value="1"/>
</dbReference>
<dbReference type="Proteomes" id="UP001556196">
    <property type="component" value="Unassembled WGS sequence"/>
</dbReference>
<feature type="compositionally biased region" description="Basic and acidic residues" evidence="1">
    <location>
        <begin position="44"/>
        <end position="56"/>
    </location>
</feature>
<protein>
    <submittedName>
        <fullName evidence="2">PopZ family protein</fullName>
    </submittedName>
</protein>
<evidence type="ECO:0000256" key="1">
    <source>
        <dbReference type="SAM" id="MobiDB-lite"/>
    </source>
</evidence>
<evidence type="ECO:0000313" key="2">
    <source>
        <dbReference type="EMBL" id="MEW9808477.1"/>
    </source>
</evidence>
<feature type="region of interest" description="Disordered" evidence="1">
    <location>
        <begin position="44"/>
        <end position="63"/>
    </location>
</feature>
<organism evidence="2 3">
    <name type="scientific">Mesorhizobium marinum</name>
    <dbReference type="NCBI Taxonomy" id="3228790"/>
    <lineage>
        <taxon>Bacteria</taxon>
        <taxon>Pseudomonadati</taxon>
        <taxon>Pseudomonadota</taxon>
        <taxon>Alphaproteobacteria</taxon>
        <taxon>Hyphomicrobiales</taxon>
        <taxon>Phyllobacteriaceae</taxon>
        <taxon>Mesorhizobium</taxon>
    </lineage>
</organism>
<evidence type="ECO:0000313" key="3">
    <source>
        <dbReference type="Proteomes" id="UP001556196"/>
    </source>
</evidence>
<proteinExistence type="predicted"/>
<dbReference type="EMBL" id="JBFOCI010000008">
    <property type="protein sequence ID" value="MEW9808477.1"/>
    <property type="molecule type" value="Genomic_DNA"/>
</dbReference>
<accession>A0ABV3R7F5</accession>
<comment type="caution">
    <text evidence="2">The sequence shown here is derived from an EMBL/GenBank/DDBJ whole genome shotgun (WGS) entry which is preliminary data.</text>
</comment>
<name>A0ABV3R7F5_9HYPH</name>
<feature type="region of interest" description="Disordered" evidence="1">
    <location>
        <begin position="75"/>
        <end position="100"/>
    </location>
</feature>
<keyword evidence="3" id="KW-1185">Reference proteome</keyword>